<accession>A0AAJ5ZF50</accession>
<evidence type="ECO:0000313" key="2">
    <source>
        <dbReference type="Proteomes" id="UP001218423"/>
    </source>
</evidence>
<dbReference type="InterPro" id="IPR011989">
    <property type="entry name" value="ARM-like"/>
</dbReference>
<gene>
    <name evidence="1" type="ORF">P5S46_21935</name>
</gene>
<dbReference type="RefSeq" id="WP_277857168.1">
    <property type="nucleotide sequence ID" value="NZ_CP120943.1"/>
</dbReference>
<keyword evidence="1" id="KW-0614">Plasmid</keyword>
<dbReference type="EMBL" id="CP120943">
    <property type="protein sequence ID" value="WFG00158.1"/>
    <property type="molecule type" value="Genomic_DNA"/>
</dbReference>
<dbReference type="Proteomes" id="UP001218423">
    <property type="component" value="Plasmid pAC1520"/>
</dbReference>
<protein>
    <recommendedName>
        <fullName evidence="3">Leucine rich repeat variant</fullName>
    </recommendedName>
</protein>
<sequence length="226" mass="25864">MTYLQEEDVLSWVANLPDDKQMLRQISREWSEEQWKELAIMPTLSDALYQLLAQQRKRPIDIRLAANPGLPAALQHRLFNQHSDSLAKFLAGNPGLIPDLLQQFVTHQNVNVRHTVCHNPALPPHWLMSLVLSDPSQDMRFIAKSRLHDLTPPDWERAFLQHPDLDLAMLIESSPQSRSLGDWLQDNGLVSQYQLALAAQLHRQITSTLTELPSQVLHTPSRALRM</sequence>
<evidence type="ECO:0000313" key="1">
    <source>
        <dbReference type="EMBL" id="WFG00158.1"/>
    </source>
</evidence>
<name>A0AAJ5ZF50_AERCA</name>
<evidence type="ECO:0008006" key="3">
    <source>
        <dbReference type="Google" id="ProtNLM"/>
    </source>
</evidence>
<dbReference type="Gene3D" id="1.25.10.10">
    <property type="entry name" value="Leucine-rich Repeat Variant"/>
    <property type="match status" value="1"/>
</dbReference>
<reference evidence="1" key="1">
    <citation type="submission" date="2023-03" db="EMBL/GenBank/DDBJ databases">
        <title>Aeromonas caviae strain AC1520.</title>
        <authorList>
            <person name="Xie T."/>
            <person name="Zhang Q."/>
            <person name="Deng J."/>
            <person name="Li X."/>
        </authorList>
    </citation>
    <scope>NUCLEOTIDE SEQUENCE</scope>
    <source>
        <strain evidence="1">AC1520</strain>
        <plasmid evidence="1">pAC1520</plasmid>
    </source>
</reference>
<dbReference type="AlphaFoldDB" id="A0AAJ5ZF50"/>
<organism evidence="1 2">
    <name type="scientific">Aeromonas caviae</name>
    <name type="common">Aeromonas punctata</name>
    <dbReference type="NCBI Taxonomy" id="648"/>
    <lineage>
        <taxon>Bacteria</taxon>
        <taxon>Pseudomonadati</taxon>
        <taxon>Pseudomonadota</taxon>
        <taxon>Gammaproteobacteria</taxon>
        <taxon>Aeromonadales</taxon>
        <taxon>Aeromonadaceae</taxon>
        <taxon>Aeromonas</taxon>
    </lineage>
</organism>
<proteinExistence type="predicted"/>
<geneLocation type="plasmid" evidence="1 2">
    <name>pAC1520</name>
</geneLocation>